<dbReference type="EMBL" id="QLMA01000008">
    <property type="protein sequence ID" value="RAJ76825.1"/>
    <property type="molecule type" value="Genomic_DNA"/>
</dbReference>
<reference evidence="1 2" key="1">
    <citation type="submission" date="2018-06" db="EMBL/GenBank/DDBJ databases">
        <title>Genomic Encyclopedia of Archaeal and Bacterial Type Strains, Phase II (KMG-II): from individual species to whole genera.</title>
        <authorList>
            <person name="Goeker M."/>
        </authorList>
    </citation>
    <scope>NUCLEOTIDE SEQUENCE [LARGE SCALE GENOMIC DNA]</scope>
    <source>
        <strain evidence="1 2">DSM 29821</strain>
    </source>
</reference>
<dbReference type="AlphaFoldDB" id="A0A327VNA9"/>
<keyword evidence="2" id="KW-1185">Reference proteome</keyword>
<proteinExistence type="predicted"/>
<evidence type="ECO:0000313" key="1">
    <source>
        <dbReference type="EMBL" id="RAJ76825.1"/>
    </source>
</evidence>
<organism evidence="1 2">
    <name type="scientific">Chitinophaga dinghuensis</name>
    <dbReference type="NCBI Taxonomy" id="1539050"/>
    <lineage>
        <taxon>Bacteria</taxon>
        <taxon>Pseudomonadati</taxon>
        <taxon>Bacteroidota</taxon>
        <taxon>Chitinophagia</taxon>
        <taxon>Chitinophagales</taxon>
        <taxon>Chitinophagaceae</taxon>
        <taxon>Chitinophaga</taxon>
    </lineage>
</organism>
<evidence type="ECO:0000313" key="2">
    <source>
        <dbReference type="Proteomes" id="UP000249819"/>
    </source>
</evidence>
<gene>
    <name evidence="1" type="ORF">CLV59_108346</name>
</gene>
<name>A0A327VNA9_9BACT</name>
<accession>A0A327VNA9</accession>
<comment type="caution">
    <text evidence="1">The sequence shown here is derived from an EMBL/GenBank/DDBJ whole genome shotgun (WGS) entry which is preliminary data.</text>
</comment>
<dbReference type="Proteomes" id="UP000249819">
    <property type="component" value="Unassembled WGS sequence"/>
</dbReference>
<protein>
    <submittedName>
        <fullName evidence="1">Uncharacterized protein</fullName>
    </submittedName>
</protein>
<sequence length="87" mass="10296">MIGSATLSEEEMQRKIVFFRQGLLNLNDCWLVNLDGRETKVAPQDCIDVERLAVWDFEQVEERLRNLYMNKKDLLFEHMKVKFSTAT</sequence>